<evidence type="ECO:0000259" key="1">
    <source>
        <dbReference type="SMART" id="SM00748"/>
    </source>
</evidence>
<dbReference type="EMBL" id="AVQI01000006">
    <property type="protein sequence ID" value="ERK05009.1"/>
    <property type="molecule type" value="Genomic_DNA"/>
</dbReference>
<feature type="domain" description="HEPN" evidence="1">
    <location>
        <begin position="21"/>
        <end position="129"/>
    </location>
</feature>
<dbReference type="Proteomes" id="UP000016646">
    <property type="component" value="Unassembled WGS sequence"/>
</dbReference>
<dbReference type="eggNOG" id="COG2250">
    <property type="taxonomic scope" value="Bacteria"/>
</dbReference>
<evidence type="ECO:0000313" key="5">
    <source>
        <dbReference type="Proteomes" id="UP000016646"/>
    </source>
</evidence>
<dbReference type="STRING" id="1125725.HMPREF1325_1610"/>
<evidence type="ECO:0000313" key="4">
    <source>
        <dbReference type="Proteomes" id="UP000016412"/>
    </source>
</evidence>
<organism evidence="2 4">
    <name type="scientific">Treponema socranskii subsp. socranskii VPI DR56BR1116 = ATCC 35536</name>
    <dbReference type="NCBI Taxonomy" id="1125725"/>
    <lineage>
        <taxon>Bacteria</taxon>
        <taxon>Pseudomonadati</taxon>
        <taxon>Spirochaetota</taxon>
        <taxon>Spirochaetia</taxon>
        <taxon>Spirochaetales</taxon>
        <taxon>Treponemataceae</taxon>
        <taxon>Treponema</taxon>
    </lineage>
</organism>
<proteinExistence type="predicted"/>
<reference evidence="4 5" key="1">
    <citation type="submission" date="2013-08" db="EMBL/GenBank/DDBJ databases">
        <authorList>
            <person name="Durkin A.S."/>
            <person name="Haft D.R."/>
            <person name="McCorrison J."/>
            <person name="Torralba M."/>
            <person name="Gillis M."/>
            <person name="Haft D.H."/>
            <person name="Methe B."/>
            <person name="Sutton G."/>
            <person name="Nelson K.E."/>
        </authorList>
    </citation>
    <scope>NUCLEOTIDE SEQUENCE [LARGE SCALE GENOMIC DNA]</scope>
    <source>
        <strain evidence="3 5">ATCC 35536</strain>
        <strain evidence="2 4">VPI DR56BR1116</strain>
    </source>
</reference>
<dbReference type="EMBL" id="AUZJ01000017">
    <property type="protein sequence ID" value="ERF61073.1"/>
    <property type="molecule type" value="Genomic_DNA"/>
</dbReference>
<evidence type="ECO:0000313" key="3">
    <source>
        <dbReference type="EMBL" id="ERK05009.1"/>
    </source>
</evidence>
<dbReference type="SMART" id="SM00748">
    <property type="entry name" value="HEPN"/>
    <property type="match status" value="1"/>
</dbReference>
<dbReference type="SUPFAM" id="SSF81593">
    <property type="entry name" value="Nucleotidyltransferase substrate binding subunit/domain"/>
    <property type="match status" value="1"/>
</dbReference>
<dbReference type="AlphaFoldDB" id="U2N0P2"/>
<dbReference type="Proteomes" id="UP000016412">
    <property type="component" value="Unassembled WGS sequence"/>
</dbReference>
<dbReference type="Gene3D" id="1.20.120.330">
    <property type="entry name" value="Nucleotidyltransferases domain 2"/>
    <property type="match status" value="1"/>
</dbReference>
<evidence type="ECO:0000313" key="2">
    <source>
        <dbReference type="EMBL" id="ERF61073.1"/>
    </source>
</evidence>
<comment type="caution">
    <text evidence="2">The sequence shown here is derived from an EMBL/GenBank/DDBJ whole genome shotgun (WGS) entry which is preliminary data.</text>
</comment>
<dbReference type="PATRIC" id="fig|1125725.3.peg.894"/>
<gene>
    <name evidence="3" type="ORF">HMPREF0860_0638</name>
    <name evidence="2" type="ORF">HMPREF1325_1610</name>
</gene>
<sequence length="139" mass="16167">MQMKVYCFMKNDLKQDVAEWLHVVDMDRNTAYHLFKTMHPKPLEIICFHCQQAAEKAIKTLFIVYEIEIIKIHDLGMLIKTIQPKIAFPETVKLSAISLTKFAATFRYPDYPDIDEELTKKALADMDVVVDWCKGQIEA</sequence>
<dbReference type="Pfam" id="PF05168">
    <property type="entry name" value="HEPN"/>
    <property type="match status" value="1"/>
</dbReference>
<dbReference type="InterPro" id="IPR007842">
    <property type="entry name" value="HEPN_dom"/>
</dbReference>
<name>U2N0P2_TRESO</name>
<protein>
    <submittedName>
        <fullName evidence="2">HEPN domain protein</fullName>
    </submittedName>
</protein>
<keyword evidence="5" id="KW-1185">Reference proteome</keyword>
<accession>U2N0P2</accession>